<feature type="transmembrane region" description="Helical" evidence="7">
    <location>
        <begin position="448"/>
        <end position="467"/>
    </location>
</feature>
<dbReference type="GO" id="GO:0005886">
    <property type="term" value="C:plasma membrane"/>
    <property type="evidence" value="ECO:0007669"/>
    <property type="project" value="UniProtKB-SubCell"/>
</dbReference>
<keyword evidence="5 7" id="KW-0472">Membrane</keyword>
<name>A0A919IQ79_9ACTN</name>
<dbReference type="InterPro" id="IPR003838">
    <property type="entry name" value="ABC3_permease_C"/>
</dbReference>
<feature type="transmembrane region" description="Helical" evidence="7">
    <location>
        <begin position="290"/>
        <end position="315"/>
    </location>
</feature>
<dbReference type="InterPro" id="IPR050250">
    <property type="entry name" value="Macrolide_Exporter_MacB"/>
</dbReference>
<evidence type="ECO:0000256" key="5">
    <source>
        <dbReference type="ARBA" id="ARBA00023136"/>
    </source>
</evidence>
<dbReference type="RefSeq" id="WP_203742609.1">
    <property type="nucleotide sequence ID" value="NZ_BOMH01000030.1"/>
</dbReference>
<reference evidence="9" key="1">
    <citation type="submission" date="2021-01" db="EMBL/GenBank/DDBJ databases">
        <title>Whole genome shotgun sequence of Actinoplanes cyaneus NBRC 14990.</title>
        <authorList>
            <person name="Komaki H."/>
            <person name="Tamura T."/>
        </authorList>
    </citation>
    <scope>NUCLEOTIDE SEQUENCE</scope>
    <source>
        <strain evidence="9">NBRC 14990</strain>
    </source>
</reference>
<comment type="similarity">
    <text evidence="6">Belongs to the ABC-4 integral membrane protein family.</text>
</comment>
<sequence length="978" mass="101454">MMTLVLAMVWHRRGQAITLALLSLLAVASAVAAPAYLIAVGRAVAAGQIATASTGELTLTVRGVQDTTTGGGSGDEFTQIGGALIALPGFTYYYSRETPTVGLEQTDRYPSRLVFRQDVCTHVRITAGRCLFGESDVLVGEQTAKRLGLAPGDAITVSAAIPDSSAGVPRYVAAGKPKPLVVAGTYQAVRPGETYWGRHGYFVSGPDVGPGEPLFTTSMTFPAMDRTRTEMSIDGIAASGTLDAGRLAGLRSELNRLNDAAAEVDETLQIDTDIPRLLDRIDEGRAGSRLLVPVLAVPLVLLAGFSIYLTVGYGAEGRQSELAVVALRGARWWSRWWLAAGESLIAVLAGSVAGCLAGQLLINVVAAIRFPGIGQDADWSSLRYAPIAALIALLAAVAAQRRQLTRPVAGLLRRIPAPGSGRVPFGEAVLLVLAVLAGGQLYLSKGSLTGIGLFAPAFVLLVLALLLSRALLPVIGRAAARALRRGRLGPALAGLQLTRRPGASRLFALLVAAAAVAGYAGCAVDTGVRGRDTQARLGSGAERVLSVEPVSGRQLLAAVRAADPDKTWAMAVTQLSSGGDTAVTGLVVDAAALEKVAIWPSDGPSARTVAERLRPVDAQPTVIDGPELAVDVTSSSDKLQLSVSVSSVSGETVVDLGRLRAGRATYRQRPQVCAGGCRINGIQVGGSGRDKVKAQLVIHSLGDRWAVSGKAARLTTGPEGLALELDVSPAYAEVARLRPAGVPDPLPVAYAGGAPEVVQGLADDPVRMTPAAALPVVPSLGRQAWMADLGYVGMLASGTRRAAAAQVWLNRAAPADAIDRLTAQGLTVLDDTGTAAVRERLDQQGPALSLGFYLLAAGLATLLGVGALVLTVAVDRGRRAEDLIAMRVQGLRRGPAGQATFWTYPVLVTAAVVAGMLVGFAGWWLTGWALPLAGVNPPDLPLPGQPRAGVLAWWAAAILLPYLVAAVLGGRDLRRRVG</sequence>
<keyword evidence="10" id="KW-1185">Reference proteome</keyword>
<evidence type="ECO:0000256" key="7">
    <source>
        <dbReference type="SAM" id="Phobius"/>
    </source>
</evidence>
<evidence type="ECO:0000256" key="1">
    <source>
        <dbReference type="ARBA" id="ARBA00004651"/>
    </source>
</evidence>
<dbReference type="GO" id="GO:0022857">
    <property type="term" value="F:transmembrane transporter activity"/>
    <property type="evidence" value="ECO:0007669"/>
    <property type="project" value="TreeGrafter"/>
</dbReference>
<evidence type="ECO:0000313" key="9">
    <source>
        <dbReference type="EMBL" id="GID66115.1"/>
    </source>
</evidence>
<evidence type="ECO:0000256" key="2">
    <source>
        <dbReference type="ARBA" id="ARBA00022475"/>
    </source>
</evidence>
<feature type="transmembrane region" description="Helical" evidence="7">
    <location>
        <begin position="421"/>
        <end position="442"/>
    </location>
</feature>
<keyword evidence="2" id="KW-1003">Cell membrane</keyword>
<comment type="caution">
    <text evidence="9">The sequence shown here is derived from an EMBL/GenBank/DDBJ whole genome shotgun (WGS) entry which is preliminary data.</text>
</comment>
<evidence type="ECO:0000256" key="4">
    <source>
        <dbReference type="ARBA" id="ARBA00022989"/>
    </source>
</evidence>
<keyword evidence="4 7" id="KW-1133">Transmembrane helix</keyword>
<evidence type="ECO:0000256" key="6">
    <source>
        <dbReference type="ARBA" id="ARBA00038076"/>
    </source>
</evidence>
<dbReference type="Pfam" id="PF02687">
    <property type="entry name" value="FtsX"/>
    <property type="match status" value="1"/>
</dbReference>
<evidence type="ECO:0000259" key="8">
    <source>
        <dbReference type="Pfam" id="PF02687"/>
    </source>
</evidence>
<feature type="transmembrane region" description="Helical" evidence="7">
    <location>
        <begin position="382"/>
        <end position="400"/>
    </location>
</feature>
<evidence type="ECO:0000313" key="10">
    <source>
        <dbReference type="Proteomes" id="UP000619479"/>
    </source>
</evidence>
<feature type="transmembrane region" description="Helical" evidence="7">
    <location>
        <begin position="901"/>
        <end position="930"/>
    </location>
</feature>
<gene>
    <name evidence="9" type="ORF">Acy02nite_39960</name>
</gene>
<dbReference type="EMBL" id="BOMH01000030">
    <property type="protein sequence ID" value="GID66115.1"/>
    <property type="molecule type" value="Genomic_DNA"/>
</dbReference>
<proteinExistence type="inferred from homology"/>
<feature type="transmembrane region" description="Helical" evidence="7">
    <location>
        <begin position="950"/>
        <end position="970"/>
    </location>
</feature>
<feature type="transmembrane region" description="Helical" evidence="7">
    <location>
        <begin position="850"/>
        <end position="874"/>
    </location>
</feature>
<dbReference type="PANTHER" id="PTHR30572:SF4">
    <property type="entry name" value="ABC TRANSPORTER PERMEASE YTRF"/>
    <property type="match status" value="1"/>
</dbReference>
<dbReference type="PANTHER" id="PTHR30572">
    <property type="entry name" value="MEMBRANE COMPONENT OF TRANSPORTER-RELATED"/>
    <property type="match status" value="1"/>
</dbReference>
<protein>
    <recommendedName>
        <fullName evidence="8">ABC3 transporter permease C-terminal domain-containing protein</fullName>
    </recommendedName>
</protein>
<organism evidence="9 10">
    <name type="scientific">Actinoplanes cyaneus</name>
    <dbReference type="NCBI Taxonomy" id="52696"/>
    <lineage>
        <taxon>Bacteria</taxon>
        <taxon>Bacillati</taxon>
        <taxon>Actinomycetota</taxon>
        <taxon>Actinomycetes</taxon>
        <taxon>Micromonosporales</taxon>
        <taxon>Micromonosporaceae</taxon>
        <taxon>Actinoplanes</taxon>
    </lineage>
</organism>
<dbReference type="AlphaFoldDB" id="A0A919IQ79"/>
<feature type="transmembrane region" description="Helical" evidence="7">
    <location>
        <begin position="506"/>
        <end position="528"/>
    </location>
</feature>
<accession>A0A919IQ79</accession>
<feature type="transmembrane region" description="Helical" evidence="7">
    <location>
        <begin position="336"/>
        <end position="362"/>
    </location>
</feature>
<keyword evidence="3 7" id="KW-0812">Transmembrane</keyword>
<dbReference type="Proteomes" id="UP000619479">
    <property type="component" value="Unassembled WGS sequence"/>
</dbReference>
<evidence type="ECO:0000256" key="3">
    <source>
        <dbReference type="ARBA" id="ARBA00022692"/>
    </source>
</evidence>
<feature type="domain" description="ABC3 transporter permease C-terminal" evidence="8">
    <location>
        <begin position="296"/>
        <end position="402"/>
    </location>
</feature>
<comment type="subcellular location">
    <subcellularLocation>
        <location evidence="1">Cell membrane</location>
        <topology evidence="1">Multi-pass membrane protein</topology>
    </subcellularLocation>
</comment>